<dbReference type="Pfam" id="PF00561">
    <property type="entry name" value="Abhydrolase_1"/>
    <property type="match status" value="1"/>
</dbReference>
<accession>A0ABR4GK62</accession>
<name>A0ABR4GK62_9EURO</name>
<dbReference type="Proteomes" id="UP001610563">
    <property type="component" value="Unassembled WGS sequence"/>
</dbReference>
<reference evidence="5 6" key="1">
    <citation type="submission" date="2024-07" db="EMBL/GenBank/DDBJ databases">
        <title>Section-level genome sequencing and comparative genomics of Aspergillus sections Usti and Cavernicolus.</title>
        <authorList>
            <consortium name="Lawrence Berkeley National Laboratory"/>
            <person name="Nybo J.L."/>
            <person name="Vesth T.C."/>
            <person name="Theobald S."/>
            <person name="Frisvad J.C."/>
            <person name="Larsen T.O."/>
            <person name="Kjaerboelling I."/>
            <person name="Rothschild-Mancinelli K."/>
            <person name="Lyhne E.K."/>
            <person name="Kogle M.E."/>
            <person name="Barry K."/>
            <person name="Clum A."/>
            <person name="Na H."/>
            <person name="Ledsgaard L."/>
            <person name="Lin J."/>
            <person name="Lipzen A."/>
            <person name="Kuo A."/>
            <person name="Riley R."/>
            <person name="Mondo S."/>
            <person name="Labutti K."/>
            <person name="Haridas S."/>
            <person name="Pangalinan J."/>
            <person name="Salamov A.A."/>
            <person name="Simmons B.A."/>
            <person name="Magnuson J.K."/>
            <person name="Chen J."/>
            <person name="Drula E."/>
            <person name="Henrissat B."/>
            <person name="Wiebenga A."/>
            <person name="Lubbers R.J."/>
            <person name="Gomes A.C."/>
            <person name="Makela M.R."/>
            <person name="Stajich J."/>
            <person name="Grigoriev I.V."/>
            <person name="Mortensen U.H."/>
            <person name="De Vries R.P."/>
            <person name="Baker S.E."/>
            <person name="Andersen M.R."/>
        </authorList>
    </citation>
    <scope>NUCLEOTIDE SEQUENCE [LARGE SCALE GENOMIC DNA]</scope>
    <source>
        <strain evidence="5 6">CBS 209.92</strain>
    </source>
</reference>
<evidence type="ECO:0000313" key="6">
    <source>
        <dbReference type="Proteomes" id="UP001610563"/>
    </source>
</evidence>
<comment type="similarity">
    <text evidence="1">Belongs to the peptidase S33 family.</text>
</comment>
<dbReference type="EMBL" id="JBFTWV010000007">
    <property type="protein sequence ID" value="KAL2799449.1"/>
    <property type="molecule type" value="Genomic_DNA"/>
</dbReference>
<dbReference type="InterPro" id="IPR000073">
    <property type="entry name" value="AB_hydrolase_1"/>
</dbReference>
<evidence type="ECO:0000259" key="3">
    <source>
        <dbReference type="Pfam" id="PF00561"/>
    </source>
</evidence>
<keyword evidence="2 5" id="KW-0378">Hydrolase</keyword>
<gene>
    <name evidence="5" type="ORF">BJX66DRAFT_292923</name>
</gene>
<feature type="domain" description="Peptidase S33 tripeptidyl aminopeptidase-like C-terminal" evidence="4">
    <location>
        <begin position="359"/>
        <end position="455"/>
    </location>
</feature>
<dbReference type="Gene3D" id="3.40.50.1820">
    <property type="entry name" value="alpha/beta hydrolase"/>
    <property type="match status" value="1"/>
</dbReference>
<sequence>MDHFNTTNARSKTFTIALIRLRGGPNATTNLLLNPGDPGASGFDLIYERGKQLRSIVGDGFHLLSFDPRGVNNSSPAAICYPDQETRRELTRVRSMDLVHDSPEVYAWTHNFVRGCADTMGEYAPYINTPQTAADMNPILDALGQEDMYYWGFSYGTILGQTYAGLFPERSKRVIIDGVADQYMWYQGTFVSESQVDADAVLDGLFEECVRAGSGEREGEDGCALASLAGADSKEGLRHVVFEAMEKLREQPVGVYINNSHHGLVAYDNVWYNGIFQSLYKPSIWTALAKTLYDLIQGNATGAFLTYDYDLNLELKDDASSVVILNDSPTGPTHWGQDRQTVLDTFLSAVNNSHFPASWSTIYYMAQQWNIRKTYTYIPKKRIETAHPLLILSTTYDPVCPLVAARTAAEAFVGSRIVEVEGYGHCSIAVPSVCLAKRVRAFLYDGVLPEGYTKCEVKSLYFTPPDKEREVIEYIRFGNEEDRRLHGAQVELARDWDYRWSFAY</sequence>
<evidence type="ECO:0000256" key="1">
    <source>
        <dbReference type="ARBA" id="ARBA00010088"/>
    </source>
</evidence>
<keyword evidence="6" id="KW-1185">Reference proteome</keyword>
<dbReference type="SUPFAM" id="SSF53474">
    <property type="entry name" value="alpha/beta-Hydrolases"/>
    <property type="match status" value="1"/>
</dbReference>
<dbReference type="PANTHER" id="PTHR43248:SF25">
    <property type="entry name" value="AB HYDROLASE-1 DOMAIN-CONTAINING PROTEIN-RELATED"/>
    <property type="match status" value="1"/>
</dbReference>
<proteinExistence type="inferred from homology"/>
<dbReference type="GO" id="GO:0016787">
    <property type="term" value="F:hydrolase activity"/>
    <property type="evidence" value="ECO:0007669"/>
    <property type="project" value="UniProtKB-KW"/>
</dbReference>
<feature type="domain" description="AB hydrolase-1" evidence="3">
    <location>
        <begin position="31"/>
        <end position="179"/>
    </location>
</feature>
<dbReference type="Pfam" id="PF08386">
    <property type="entry name" value="Abhydrolase_4"/>
    <property type="match status" value="1"/>
</dbReference>
<dbReference type="InterPro" id="IPR013595">
    <property type="entry name" value="Pept_S33_TAP-like_C"/>
</dbReference>
<evidence type="ECO:0000256" key="2">
    <source>
        <dbReference type="ARBA" id="ARBA00022801"/>
    </source>
</evidence>
<evidence type="ECO:0000259" key="4">
    <source>
        <dbReference type="Pfam" id="PF08386"/>
    </source>
</evidence>
<comment type="caution">
    <text evidence="5">The sequence shown here is derived from an EMBL/GenBank/DDBJ whole genome shotgun (WGS) entry which is preliminary data.</text>
</comment>
<organism evidence="5 6">
    <name type="scientific">Aspergillus keveii</name>
    <dbReference type="NCBI Taxonomy" id="714993"/>
    <lineage>
        <taxon>Eukaryota</taxon>
        <taxon>Fungi</taxon>
        <taxon>Dikarya</taxon>
        <taxon>Ascomycota</taxon>
        <taxon>Pezizomycotina</taxon>
        <taxon>Eurotiomycetes</taxon>
        <taxon>Eurotiomycetidae</taxon>
        <taxon>Eurotiales</taxon>
        <taxon>Aspergillaceae</taxon>
        <taxon>Aspergillus</taxon>
        <taxon>Aspergillus subgen. Nidulantes</taxon>
    </lineage>
</organism>
<dbReference type="PANTHER" id="PTHR43248">
    <property type="entry name" value="2-SUCCINYL-6-HYDROXY-2,4-CYCLOHEXADIENE-1-CARBOXYLATE SYNTHASE"/>
    <property type="match status" value="1"/>
</dbReference>
<dbReference type="InterPro" id="IPR051601">
    <property type="entry name" value="Serine_prot/Carboxylest_S33"/>
</dbReference>
<dbReference type="InterPro" id="IPR029058">
    <property type="entry name" value="AB_hydrolase_fold"/>
</dbReference>
<protein>
    <submittedName>
        <fullName evidence="5">Alpha/Beta hydrolase protein</fullName>
    </submittedName>
</protein>
<evidence type="ECO:0000313" key="5">
    <source>
        <dbReference type="EMBL" id="KAL2799449.1"/>
    </source>
</evidence>